<dbReference type="GeneID" id="66077545"/>
<accession>A0A9P7RZ21</accession>
<sequence>MPIDYQVIFNEVTSEEAEFFLADGRVFSHALPTSIPTPPIPNTTDKLLPELVDSIFNARRMTWFDPDRPYLPLIPRFDIILLRSHPAFYCLSHKNGVFPVIQIAGGQWKLDPSTAEKWDTLEKWLKVMAKQLARIGDPGTPLISSSFSMWPYPARYGYLSFVGAKADVQRMAALARDAFFLLIATCTFFILCCRDRAAKDPYFDWTSQLHAENSQQSRVVKIHASWIHDLLASFAGDPTVERIGSIFEPKDHRTLPFLRLFREVKMPMLLHWGNLCSGQHPLSVQQPPLPSGSLIDTLKDFAPSASAINRLILKQQEVRKTNHTQIFSPRTVEFEQIESIPLPKNSKQKPGENVHDFLKRREAEQERRALNESADHRRVRLQREVDAKKTPPGKRAVVCHWEKYQYNFRVRTPLTRREVDDAWDRYGKAQKIYNSWDHCWDICTEFGEDDPEPFDEDDMDVDIDRNLGETFLPVLEDGGDLQLGGQARDLEEGEIEEGELREDGPTTSPNPLADQVSWKLLMSNEDIEGIDVDFDYTMEDMAYARYGFVDLPFDLGDKGTPWNITSEALGNGRWLNNPLNARFNERDPESDTKLRLQSLFHKLESCNINGPIPRIPVLDTILIDSPLRTRSFWRFSLAHRKIGEEDFFQLGGKDEFHLLLSDPIAVLHIQRMNWGPTLVDVACKLVQHGIRFHTLLCGPQGPQRSHARKSERSGEPRLGYRPQTYAPDVNDFLAYESSRNEFLRSPRGRIALLEGGIVARIAREVVDEETVVYGPDKFTVYTTGECFFEEDGVGYWGDVLTEEEIDLICGVYFCATKNQKDWGDPKYLSSHRSWFPRPGSFNHGSLNIGVWSKDCEKWYQHRLKECRSGTKVMSGSSWRSAMQFNHKVPKIIKISRKIAYDFLQARC</sequence>
<dbReference type="OrthoDB" id="3270336at2759"/>
<evidence type="ECO:0000313" key="2">
    <source>
        <dbReference type="EMBL" id="KAG7092093.1"/>
    </source>
</evidence>
<dbReference type="RefSeq" id="XP_043008563.1">
    <property type="nucleotide sequence ID" value="XM_043153279.1"/>
</dbReference>
<organism evidence="2 3">
    <name type="scientific">Marasmius oreades</name>
    <name type="common">fairy-ring Marasmius</name>
    <dbReference type="NCBI Taxonomy" id="181124"/>
    <lineage>
        <taxon>Eukaryota</taxon>
        <taxon>Fungi</taxon>
        <taxon>Dikarya</taxon>
        <taxon>Basidiomycota</taxon>
        <taxon>Agaricomycotina</taxon>
        <taxon>Agaricomycetes</taxon>
        <taxon>Agaricomycetidae</taxon>
        <taxon>Agaricales</taxon>
        <taxon>Marasmiineae</taxon>
        <taxon>Marasmiaceae</taxon>
        <taxon>Marasmius</taxon>
    </lineage>
</organism>
<dbReference type="EMBL" id="CM032185">
    <property type="protein sequence ID" value="KAG7092093.1"/>
    <property type="molecule type" value="Genomic_DNA"/>
</dbReference>
<dbReference type="AlphaFoldDB" id="A0A9P7RZ21"/>
<name>A0A9P7RZ21_9AGAR</name>
<proteinExistence type="predicted"/>
<evidence type="ECO:0000256" key="1">
    <source>
        <dbReference type="SAM" id="MobiDB-lite"/>
    </source>
</evidence>
<comment type="caution">
    <text evidence="2">The sequence shown here is derived from an EMBL/GenBank/DDBJ whole genome shotgun (WGS) entry which is preliminary data.</text>
</comment>
<gene>
    <name evidence="2" type="ORF">E1B28_008469</name>
</gene>
<dbReference type="KEGG" id="more:E1B28_008469"/>
<protein>
    <submittedName>
        <fullName evidence="2">Uncharacterized protein</fullName>
    </submittedName>
</protein>
<reference evidence="2" key="1">
    <citation type="journal article" date="2021" name="Genome Biol. Evol.">
        <title>The assembled and annotated genome of the fairy-ring fungus Marasmius oreades.</title>
        <authorList>
            <person name="Hiltunen M."/>
            <person name="Ament-Velasquez S.L."/>
            <person name="Johannesson H."/>
        </authorList>
    </citation>
    <scope>NUCLEOTIDE SEQUENCE</scope>
    <source>
        <strain evidence="2">03SP1</strain>
    </source>
</reference>
<evidence type="ECO:0000313" key="3">
    <source>
        <dbReference type="Proteomes" id="UP001049176"/>
    </source>
</evidence>
<feature type="region of interest" description="Disordered" evidence="1">
    <location>
        <begin position="700"/>
        <end position="720"/>
    </location>
</feature>
<keyword evidence="3" id="KW-1185">Reference proteome</keyword>
<dbReference type="Proteomes" id="UP001049176">
    <property type="component" value="Chromosome 5"/>
</dbReference>